<dbReference type="GO" id="GO:0007080">
    <property type="term" value="P:mitotic metaphase chromosome alignment"/>
    <property type="evidence" value="ECO:0007669"/>
    <property type="project" value="TreeGrafter"/>
</dbReference>
<organism evidence="3 4">
    <name type="scientific">Anabas testudineus</name>
    <name type="common">Climbing perch</name>
    <name type="synonym">Anthias testudineus</name>
    <dbReference type="NCBI Taxonomy" id="64144"/>
    <lineage>
        <taxon>Eukaryota</taxon>
        <taxon>Metazoa</taxon>
        <taxon>Chordata</taxon>
        <taxon>Craniata</taxon>
        <taxon>Vertebrata</taxon>
        <taxon>Euteleostomi</taxon>
        <taxon>Actinopterygii</taxon>
        <taxon>Neopterygii</taxon>
        <taxon>Teleostei</taxon>
        <taxon>Neoteleostei</taxon>
        <taxon>Acanthomorphata</taxon>
        <taxon>Anabantaria</taxon>
        <taxon>Anabantiformes</taxon>
        <taxon>Anabantoidei</taxon>
        <taxon>Anabantidae</taxon>
        <taxon>Anabas</taxon>
    </lineage>
</organism>
<dbReference type="Ensembl" id="ENSATET00000051412.2">
    <property type="protein sequence ID" value="ENSATEP00000049470.1"/>
    <property type="gene ID" value="ENSATEG00000026669.2"/>
</dbReference>
<reference evidence="3" key="2">
    <citation type="submission" date="2025-08" db="UniProtKB">
        <authorList>
            <consortium name="Ensembl"/>
        </authorList>
    </citation>
    <scope>IDENTIFICATION</scope>
</reference>
<feature type="repeat" description="ANK" evidence="1">
    <location>
        <begin position="118"/>
        <end position="150"/>
    </location>
</feature>
<dbReference type="InterPro" id="IPR042335">
    <property type="entry name" value="ANKRD53"/>
</dbReference>
<dbReference type="Pfam" id="PF12796">
    <property type="entry name" value="Ank_2"/>
    <property type="match status" value="1"/>
</dbReference>
<evidence type="ECO:0000256" key="2">
    <source>
        <dbReference type="SAM" id="MobiDB-lite"/>
    </source>
</evidence>
<dbReference type="Proteomes" id="UP000265040">
    <property type="component" value="Chromosome 18"/>
</dbReference>
<keyword evidence="4" id="KW-1185">Reference proteome</keyword>
<evidence type="ECO:0000256" key="1">
    <source>
        <dbReference type="PROSITE-ProRule" id="PRU00023"/>
    </source>
</evidence>
<dbReference type="PROSITE" id="PS50297">
    <property type="entry name" value="ANK_REP_REGION"/>
    <property type="match status" value="2"/>
</dbReference>
<dbReference type="InParanoid" id="A0A7N6AKI6"/>
<feature type="compositionally biased region" description="Basic residues" evidence="2">
    <location>
        <begin position="8"/>
        <end position="22"/>
    </location>
</feature>
<feature type="repeat" description="ANK" evidence="1">
    <location>
        <begin position="47"/>
        <end position="71"/>
    </location>
</feature>
<reference evidence="3" key="3">
    <citation type="submission" date="2025-09" db="UniProtKB">
        <authorList>
            <consortium name="Ensembl"/>
        </authorList>
    </citation>
    <scope>IDENTIFICATION</scope>
</reference>
<dbReference type="SUPFAM" id="SSF48403">
    <property type="entry name" value="Ankyrin repeat"/>
    <property type="match status" value="1"/>
</dbReference>
<dbReference type="InterPro" id="IPR036770">
    <property type="entry name" value="Ankyrin_rpt-contain_sf"/>
</dbReference>
<dbReference type="GO" id="GO:1902412">
    <property type="term" value="P:regulation of mitotic cytokinesis"/>
    <property type="evidence" value="ECO:0007669"/>
    <property type="project" value="InterPro"/>
</dbReference>
<dbReference type="PANTHER" id="PTHR24160">
    <property type="entry name" value="ANKYRIN REPEAT DOMAIN-CONTAINING PROTEIN 53"/>
    <property type="match status" value="1"/>
</dbReference>
<dbReference type="GO" id="GO:0031116">
    <property type="term" value="P:positive regulation of microtubule polymerization"/>
    <property type="evidence" value="ECO:0007669"/>
    <property type="project" value="TreeGrafter"/>
</dbReference>
<dbReference type="AlphaFoldDB" id="A0A7N6AKI6"/>
<dbReference type="RefSeq" id="XP_026209221.1">
    <property type="nucleotide sequence ID" value="XM_026353436.1"/>
</dbReference>
<protein>
    <submittedName>
        <fullName evidence="3">Uncharacterized protein</fullName>
    </submittedName>
</protein>
<evidence type="ECO:0000313" key="3">
    <source>
        <dbReference type="Ensembl" id="ENSATEP00000049470.1"/>
    </source>
</evidence>
<accession>A0A7N6AKI6</accession>
<dbReference type="GeneTree" id="ENSGT00390000005650"/>
<proteinExistence type="predicted"/>
<dbReference type="GeneID" id="113157817"/>
<feature type="region of interest" description="Disordered" evidence="2">
    <location>
        <begin position="1"/>
        <end position="23"/>
    </location>
</feature>
<evidence type="ECO:0000313" key="4">
    <source>
        <dbReference type="Proteomes" id="UP000265040"/>
    </source>
</evidence>
<dbReference type="PANTHER" id="PTHR24160:SF1">
    <property type="entry name" value="ANKYRIN REPEAT DOMAIN-CONTAINING PROTEIN 53"/>
    <property type="match status" value="1"/>
</dbReference>
<dbReference type="PROSITE" id="PS50088">
    <property type="entry name" value="ANK_REPEAT"/>
    <property type="match status" value="2"/>
</dbReference>
<dbReference type="OrthoDB" id="10254927at2759"/>
<dbReference type="CTD" id="79998"/>
<dbReference type="GO" id="GO:0060236">
    <property type="term" value="P:regulation of mitotic spindle organization"/>
    <property type="evidence" value="ECO:0007669"/>
    <property type="project" value="TreeGrafter"/>
</dbReference>
<dbReference type="GO" id="GO:0000922">
    <property type="term" value="C:spindle pole"/>
    <property type="evidence" value="ECO:0007669"/>
    <property type="project" value="TreeGrafter"/>
</dbReference>
<keyword evidence="1" id="KW-0040">ANK repeat</keyword>
<dbReference type="SMART" id="SM00248">
    <property type="entry name" value="ANK"/>
    <property type="match status" value="3"/>
</dbReference>
<name>A0A7N6AKI6_ANATE</name>
<reference evidence="3" key="1">
    <citation type="submission" date="2021-04" db="EMBL/GenBank/DDBJ databases">
        <authorList>
            <consortium name="Wellcome Sanger Institute Data Sharing"/>
        </authorList>
    </citation>
    <scope>NUCLEOTIDE SEQUENCE [LARGE SCALE GENOMIC DNA]</scope>
</reference>
<dbReference type="InterPro" id="IPR002110">
    <property type="entry name" value="Ankyrin_rpt"/>
</dbReference>
<sequence>MEPDNKFGKRRRGRRNIWKVPRRPPPELVPAAAAWSPQKLDLSGSKQGLTALHVACLYGQLAEIQHLVESGLGCLDSADCQGRQPIHLILSSQSSPNTSACLRYLLDNRAEMNATTSSGLTPLHVAATEGLLECTKILVQAGADVLAKDNMGHTPLDLARIWCRRTVARYLKNCVWKAEKRKEMEERIQVQALYSDLVNMAKQNNLNQKTLIDEKVVEWANKKGFPHLKDFSPRVQVSQYHSLCLSSDQYSSDLKCSKGLYKYKPRQPPLASASRPWTIYMGLQPEKPSVEPDLRHCVTVWRDSSSSRQAQYTTKWDRTPHDAPDLPLDVIERVFFPRAFPSRIVSPRHFEPQNITAVQHRGCPQGRSTSPWTEVAMHLAEVLEPGHY</sequence>
<dbReference type="Gene3D" id="1.25.40.20">
    <property type="entry name" value="Ankyrin repeat-containing domain"/>
    <property type="match status" value="1"/>
</dbReference>